<keyword evidence="2" id="KW-1133">Transmembrane helix</keyword>
<dbReference type="Pfam" id="PF10646">
    <property type="entry name" value="Germane"/>
    <property type="match status" value="1"/>
</dbReference>
<dbReference type="EMBL" id="FXBB01000049">
    <property type="protein sequence ID" value="SMG49403.1"/>
    <property type="molecule type" value="Genomic_DNA"/>
</dbReference>
<sequence>MGISSDRRGRRSRQERDTKPSGPLKFLVRALAWGAVATIFFSMGYLSSGWLLNYLDGRGIGGQPEVVSSVEQADNLMSSSGEGIQTLVDMGKRVTFNIYVPDDKGKMIREKVEMASGVMEDDVIKLLETLLSRLSEAKVFASDVNIKNVFRDGEVMYLNFNEPFQIALSKLSAQKGSLVMTGVVRSVTDNFMPVARVQFMINGEIRESAGEVPLSVPWELRKQS</sequence>
<evidence type="ECO:0000313" key="5">
    <source>
        <dbReference type="Proteomes" id="UP000193355"/>
    </source>
</evidence>
<feature type="domain" description="GerMN" evidence="3">
    <location>
        <begin position="127"/>
        <end position="210"/>
    </location>
</feature>
<proteinExistence type="predicted"/>
<dbReference type="SMART" id="SM00909">
    <property type="entry name" value="Germane"/>
    <property type="match status" value="1"/>
</dbReference>
<gene>
    <name evidence="4" type="ORF">SAMN06275492_1499</name>
</gene>
<dbReference type="STRING" id="561720.SAMN06275492_1499"/>
<protein>
    <submittedName>
        <fullName evidence="4">Sporulation and spore germination</fullName>
    </submittedName>
</protein>
<evidence type="ECO:0000256" key="2">
    <source>
        <dbReference type="SAM" id="Phobius"/>
    </source>
</evidence>
<reference evidence="5" key="1">
    <citation type="submission" date="2017-04" db="EMBL/GenBank/DDBJ databases">
        <authorList>
            <person name="Varghese N."/>
            <person name="Submissions S."/>
        </authorList>
    </citation>
    <scope>NUCLEOTIDE SEQUENCE [LARGE SCALE GENOMIC DNA]</scope>
    <source>
        <strain evidence="5">USBA 82</strain>
    </source>
</reference>
<evidence type="ECO:0000313" key="4">
    <source>
        <dbReference type="EMBL" id="SMG49403.1"/>
    </source>
</evidence>
<accession>A0A1X7L7M3</accession>
<dbReference type="OrthoDB" id="3993at2"/>
<feature type="transmembrane region" description="Helical" evidence="2">
    <location>
        <begin position="26"/>
        <end position="46"/>
    </location>
</feature>
<dbReference type="AlphaFoldDB" id="A0A1X7L7M3"/>
<evidence type="ECO:0000259" key="3">
    <source>
        <dbReference type="SMART" id="SM00909"/>
    </source>
</evidence>
<dbReference type="InterPro" id="IPR019606">
    <property type="entry name" value="GerMN"/>
</dbReference>
<dbReference type="Proteomes" id="UP000193355">
    <property type="component" value="Unassembled WGS sequence"/>
</dbReference>
<keyword evidence="2" id="KW-0472">Membrane</keyword>
<keyword evidence="2" id="KW-0812">Transmembrane</keyword>
<keyword evidence="5" id="KW-1185">Reference proteome</keyword>
<organism evidence="4 5">
    <name type="scientific">Dethiosulfovibrio salsuginis</name>
    <dbReference type="NCBI Taxonomy" id="561720"/>
    <lineage>
        <taxon>Bacteria</taxon>
        <taxon>Thermotogati</taxon>
        <taxon>Synergistota</taxon>
        <taxon>Synergistia</taxon>
        <taxon>Synergistales</taxon>
        <taxon>Dethiosulfovibrionaceae</taxon>
        <taxon>Dethiosulfovibrio</taxon>
    </lineage>
</organism>
<feature type="region of interest" description="Disordered" evidence="1">
    <location>
        <begin position="1"/>
        <end position="20"/>
    </location>
</feature>
<evidence type="ECO:0000256" key="1">
    <source>
        <dbReference type="SAM" id="MobiDB-lite"/>
    </source>
</evidence>
<name>A0A1X7L7M3_9BACT</name>